<keyword evidence="2" id="KW-1185">Reference proteome</keyword>
<dbReference type="KEGG" id="tet:TTHERM_001322644"/>
<dbReference type="EMBL" id="GG662701">
    <property type="protein sequence ID" value="EWS74359.1"/>
    <property type="molecule type" value="Genomic_DNA"/>
</dbReference>
<reference evidence="2" key="1">
    <citation type="journal article" date="2006" name="PLoS Biol.">
        <title>Macronuclear genome sequence of the ciliate Tetrahymena thermophila, a model eukaryote.</title>
        <authorList>
            <person name="Eisen J.A."/>
            <person name="Coyne R.S."/>
            <person name="Wu M."/>
            <person name="Wu D."/>
            <person name="Thiagarajan M."/>
            <person name="Wortman J.R."/>
            <person name="Badger J.H."/>
            <person name="Ren Q."/>
            <person name="Amedeo P."/>
            <person name="Jones K.M."/>
            <person name="Tallon L.J."/>
            <person name="Delcher A.L."/>
            <person name="Salzberg S.L."/>
            <person name="Silva J.C."/>
            <person name="Haas B.J."/>
            <person name="Majoros W.H."/>
            <person name="Farzad M."/>
            <person name="Carlton J.M."/>
            <person name="Smith R.K. Jr."/>
            <person name="Garg J."/>
            <person name="Pearlman R.E."/>
            <person name="Karrer K.M."/>
            <person name="Sun L."/>
            <person name="Manning G."/>
            <person name="Elde N.C."/>
            <person name="Turkewitz A.P."/>
            <person name="Asai D.J."/>
            <person name="Wilkes D.E."/>
            <person name="Wang Y."/>
            <person name="Cai H."/>
            <person name="Collins K."/>
            <person name="Stewart B.A."/>
            <person name="Lee S.R."/>
            <person name="Wilamowska K."/>
            <person name="Weinberg Z."/>
            <person name="Ruzzo W.L."/>
            <person name="Wloga D."/>
            <person name="Gaertig J."/>
            <person name="Frankel J."/>
            <person name="Tsao C.-C."/>
            <person name="Gorovsky M.A."/>
            <person name="Keeling P.J."/>
            <person name="Waller R.F."/>
            <person name="Patron N.J."/>
            <person name="Cherry J.M."/>
            <person name="Stover N.A."/>
            <person name="Krieger C.J."/>
            <person name="del Toro C."/>
            <person name="Ryder H.F."/>
            <person name="Williamson S.C."/>
            <person name="Barbeau R.A."/>
            <person name="Hamilton E.P."/>
            <person name="Orias E."/>
        </authorList>
    </citation>
    <scope>NUCLEOTIDE SEQUENCE [LARGE SCALE GENOMIC DNA]</scope>
    <source>
        <strain evidence="2">SB210</strain>
    </source>
</reference>
<gene>
    <name evidence="1" type="ORF">TTHERM_001322644</name>
</gene>
<accession>W7XJV3</accession>
<organism evidence="1 2">
    <name type="scientific">Tetrahymena thermophila (strain SB210)</name>
    <dbReference type="NCBI Taxonomy" id="312017"/>
    <lineage>
        <taxon>Eukaryota</taxon>
        <taxon>Sar</taxon>
        <taxon>Alveolata</taxon>
        <taxon>Ciliophora</taxon>
        <taxon>Intramacronucleata</taxon>
        <taxon>Oligohymenophorea</taxon>
        <taxon>Hymenostomatida</taxon>
        <taxon>Tetrahymenina</taxon>
        <taxon>Tetrahymenidae</taxon>
        <taxon>Tetrahymena</taxon>
    </lineage>
</organism>
<proteinExistence type="predicted"/>
<dbReference type="GeneID" id="24442153"/>
<dbReference type="Proteomes" id="UP000009168">
    <property type="component" value="Unassembled WGS sequence"/>
</dbReference>
<sequence length="111" mass="12402">MVNKNMQGLCQCLSQHSIPKSRSKYFLSPIAIQLIDLIARVIIIGQNIPTGKEKDQSDSNNHKGCRLGCLEKMQSIDLLAKLTEFPDSQIGTVNKTGIFVVKEHTKDSIYK</sequence>
<evidence type="ECO:0000313" key="2">
    <source>
        <dbReference type="Proteomes" id="UP000009168"/>
    </source>
</evidence>
<dbReference type="InParanoid" id="W7XJV3"/>
<name>W7XJV3_TETTS</name>
<protein>
    <submittedName>
        <fullName evidence="1">Uncharacterized protein</fullName>
    </submittedName>
</protein>
<evidence type="ECO:0000313" key="1">
    <source>
        <dbReference type="EMBL" id="EWS74359.1"/>
    </source>
</evidence>
<dbReference type="AlphaFoldDB" id="W7XJV3"/>
<dbReference type="RefSeq" id="XP_012653102.1">
    <property type="nucleotide sequence ID" value="XM_012797648.1"/>
</dbReference>